<accession>A0A4Y2EAH3</accession>
<sequence length="107" mass="12680">MERVKSFKIVEPTSYQMERALGEKERSLSVFFLVSDKNTKEMRIVVWIMAKNKRYERVSGVAVAVMGRGKWSTKDYEILARWFKLRREKEKWCFTAGPKGQLINENQ</sequence>
<dbReference type="AlphaFoldDB" id="A0A4Y2EAH3"/>
<evidence type="ECO:0000313" key="1">
    <source>
        <dbReference type="EMBL" id="GBM25018.1"/>
    </source>
</evidence>
<comment type="caution">
    <text evidence="1">The sequence shown here is derived from an EMBL/GenBank/DDBJ whole genome shotgun (WGS) entry which is preliminary data.</text>
</comment>
<dbReference type="EMBL" id="BGPR01000530">
    <property type="protein sequence ID" value="GBM25018.1"/>
    <property type="molecule type" value="Genomic_DNA"/>
</dbReference>
<name>A0A4Y2EAH3_ARAVE</name>
<proteinExistence type="predicted"/>
<protein>
    <submittedName>
        <fullName evidence="1">Uncharacterized protein</fullName>
    </submittedName>
</protein>
<dbReference type="Proteomes" id="UP000499080">
    <property type="component" value="Unassembled WGS sequence"/>
</dbReference>
<reference evidence="1 2" key="1">
    <citation type="journal article" date="2019" name="Sci. Rep.">
        <title>Orb-weaving spider Araneus ventricosus genome elucidates the spidroin gene catalogue.</title>
        <authorList>
            <person name="Kono N."/>
            <person name="Nakamura H."/>
            <person name="Ohtoshi R."/>
            <person name="Moran D.A.P."/>
            <person name="Shinohara A."/>
            <person name="Yoshida Y."/>
            <person name="Fujiwara M."/>
            <person name="Mori M."/>
            <person name="Tomita M."/>
            <person name="Arakawa K."/>
        </authorList>
    </citation>
    <scope>NUCLEOTIDE SEQUENCE [LARGE SCALE GENOMIC DNA]</scope>
</reference>
<keyword evidence="2" id="KW-1185">Reference proteome</keyword>
<evidence type="ECO:0000313" key="2">
    <source>
        <dbReference type="Proteomes" id="UP000499080"/>
    </source>
</evidence>
<gene>
    <name evidence="1" type="ORF">AVEN_50356_1</name>
</gene>
<organism evidence="1 2">
    <name type="scientific">Araneus ventricosus</name>
    <name type="common">Orbweaver spider</name>
    <name type="synonym">Epeira ventricosa</name>
    <dbReference type="NCBI Taxonomy" id="182803"/>
    <lineage>
        <taxon>Eukaryota</taxon>
        <taxon>Metazoa</taxon>
        <taxon>Ecdysozoa</taxon>
        <taxon>Arthropoda</taxon>
        <taxon>Chelicerata</taxon>
        <taxon>Arachnida</taxon>
        <taxon>Araneae</taxon>
        <taxon>Araneomorphae</taxon>
        <taxon>Entelegynae</taxon>
        <taxon>Araneoidea</taxon>
        <taxon>Araneidae</taxon>
        <taxon>Araneus</taxon>
    </lineage>
</organism>